<dbReference type="AlphaFoldDB" id="A0A0H2RFQ1"/>
<reference evidence="2 3" key="1">
    <citation type="submission" date="2015-04" db="EMBL/GenBank/DDBJ databases">
        <title>Complete genome sequence of Schizopora paradoxa KUC8140, a cosmopolitan wood degrader in East Asia.</title>
        <authorList>
            <consortium name="DOE Joint Genome Institute"/>
            <person name="Min B."/>
            <person name="Park H."/>
            <person name="Jang Y."/>
            <person name="Kim J.-J."/>
            <person name="Kim K.H."/>
            <person name="Pangilinan J."/>
            <person name="Lipzen A."/>
            <person name="Riley R."/>
            <person name="Grigoriev I.V."/>
            <person name="Spatafora J.W."/>
            <person name="Choi I.-G."/>
        </authorList>
    </citation>
    <scope>NUCLEOTIDE SEQUENCE [LARGE SCALE GENOMIC DNA]</scope>
    <source>
        <strain evidence="2 3">KUC8140</strain>
    </source>
</reference>
<gene>
    <name evidence="2" type="ORF">SCHPADRAFT_908680</name>
</gene>
<proteinExistence type="predicted"/>
<feature type="region of interest" description="Disordered" evidence="1">
    <location>
        <begin position="301"/>
        <end position="322"/>
    </location>
</feature>
<evidence type="ECO:0000313" key="3">
    <source>
        <dbReference type="Proteomes" id="UP000053477"/>
    </source>
</evidence>
<evidence type="ECO:0000313" key="2">
    <source>
        <dbReference type="EMBL" id="KLO08378.1"/>
    </source>
</evidence>
<feature type="region of interest" description="Disordered" evidence="1">
    <location>
        <begin position="27"/>
        <end position="51"/>
    </location>
</feature>
<feature type="compositionally biased region" description="Basic and acidic residues" evidence="1">
    <location>
        <begin position="632"/>
        <end position="642"/>
    </location>
</feature>
<dbReference type="Proteomes" id="UP000053477">
    <property type="component" value="Unassembled WGS sequence"/>
</dbReference>
<sequence length="690" mass="74889">MADAFQIDFDLDALILEPSFTNFPTLGALPYNDDSPSYSREEGKRNEEDNKEDGFMDHILHAVTDVDLNLVRERQRQLARSAHNLADAGHTIKSVIVSILLKPNTTPVERAVDLESLRESVTPGLRKLLRHPSHTCNNEIGSSEGAYGSPYGRRRCTRRASDWLESTPAAVKRHFGLLVSRSCAGLGVPPLVYEILRWSPVWEGTDERGDVVSSGSESILFFMDVWEEESSDSESIGLLGVVANACLQLRVEDHSNADYLFQKLVPYIRSVSSYKYGDEDSSIWPTPCRLANYFISTSTTPTSRRRDAKGKSKDIFPPNPHILGNINGSEDNRLDSACTSLIGLHSFAASLRDAGIASISQEHRNEMPPLATPRPQNIIPDRKLPPSPLSTIPLKRNNDSRINDLSAAASPVRSQSFARGRGRLTSPYSSPAHGAASASSNSSIASTSTRRIVRPSSQISAPFLALRRAWLLDVGATWVQLTLLSGASAPEKLGELGFNASIRVVLSSYSSTTASQPVELPPLILQASDCSRPRTTRASLSIPALSFADTTFPGSSNGGASPILRFDDPRLLDEDGTLMLDLDLRLDSTSGSVSLNGNHSVQRSSSPAIPPTSPFASSSFLLLTNDLDLDSERDGHHADRNTDTTSAFSLVNTGTRPPTSAGTTSLSLPSRFEVLSWSDSFEQLSSLAET</sequence>
<dbReference type="InParanoid" id="A0A0H2RFQ1"/>
<accession>A0A0H2RFQ1</accession>
<feature type="compositionally biased region" description="Polar residues" evidence="1">
    <location>
        <begin position="643"/>
        <end position="665"/>
    </location>
</feature>
<evidence type="ECO:0000256" key="1">
    <source>
        <dbReference type="SAM" id="MobiDB-lite"/>
    </source>
</evidence>
<feature type="compositionally biased region" description="Low complexity" evidence="1">
    <location>
        <begin position="426"/>
        <end position="448"/>
    </location>
</feature>
<feature type="region of interest" description="Disordered" evidence="1">
    <location>
        <begin position="365"/>
        <end position="397"/>
    </location>
</feature>
<feature type="compositionally biased region" description="Basic and acidic residues" evidence="1">
    <location>
        <begin position="39"/>
        <end position="51"/>
    </location>
</feature>
<feature type="region of interest" description="Disordered" evidence="1">
    <location>
        <begin position="413"/>
        <end position="451"/>
    </location>
</feature>
<dbReference type="EMBL" id="KQ086094">
    <property type="protein sequence ID" value="KLO08378.1"/>
    <property type="molecule type" value="Genomic_DNA"/>
</dbReference>
<feature type="region of interest" description="Disordered" evidence="1">
    <location>
        <begin position="632"/>
        <end position="665"/>
    </location>
</feature>
<protein>
    <submittedName>
        <fullName evidence="2">Uncharacterized protein</fullName>
    </submittedName>
</protein>
<organism evidence="2 3">
    <name type="scientific">Schizopora paradoxa</name>
    <dbReference type="NCBI Taxonomy" id="27342"/>
    <lineage>
        <taxon>Eukaryota</taxon>
        <taxon>Fungi</taxon>
        <taxon>Dikarya</taxon>
        <taxon>Basidiomycota</taxon>
        <taxon>Agaricomycotina</taxon>
        <taxon>Agaricomycetes</taxon>
        <taxon>Hymenochaetales</taxon>
        <taxon>Schizoporaceae</taxon>
        <taxon>Schizopora</taxon>
    </lineage>
</organism>
<name>A0A0H2RFQ1_9AGAM</name>
<keyword evidence="3" id="KW-1185">Reference proteome</keyword>